<dbReference type="EMBL" id="BTGU01004073">
    <property type="protein sequence ID" value="GMN22027.1"/>
    <property type="molecule type" value="Genomic_DNA"/>
</dbReference>
<dbReference type="AlphaFoldDB" id="A0AA87YSU7"/>
<gene>
    <name evidence="1" type="ORF">TIFTF001_045594</name>
</gene>
<evidence type="ECO:0000313" key="1">
    <source>
        <dbReference type="EMBL" id="GMN22027.1"/>
    </source>
</evidence>
<accession>A0AA87YSU7</accession>
<organism evidence="1 2">
    <name type="scientific">Ficus carica</name>
    <name type="common">Common fig</name>
    <dbReference type="NCBI Taxonomy" id="3494"/>
    <lineage>
        <taxon>Eukaryota</taxon>
        <taxon>Viridiplantae</taxon>
        <taxon>Streptophyta</taxon>
        <taxon>Embryophyta</taxon>
        <taxon>Tracheophyta</taxon>
        <taxon>Spermatophyta</taxon>
        <taxon>Magnoliopsida</taxon>
        <taxon>eudicotyledons</taxon>
        <taxon>Gunneridae</taxon>
        <taxon>Pentapetalae</taxon>
        <taxon>rosids</taxon>
        <taxon>fabids</taxon>
        <taxon>Rosales</taxon>
        <taxon>Moraceae</taxon>
        <taxon>Ficeae</taxon>
        <taxon>Ficus</taxon>
    </lineage>
</organism>
<comment type="caution">
    <text evidence="1">The sequence shown here is derived from an EMBL/GenBank/DDBJ whole genome shotgun (WGS) entry which is preliminary data.</text>
</comment>
<name>A0AA87YSU7_FICCA</name>
<evidence type="ECO:0000313" key="2">
    <source>
        <dbReference type="Proteomes" id="UP001187192"/>
    </source>
</evidence>
<dbReference type="Proteomes" id="UP001187192">
    <property type="component" value="Unassembled WGS sequence"/>
</dbReference>
<proteinExistence type="predicted"/>
<sequence>MSRGFGPQNQPQRISYWLDISKIINRSWGYGRGSRPRFVWLGVGPQLTFGMELAEIAGLSFGPVIVLPSWTTAGRFGPRITRAWNQG</sequence>
<protein>
    <submittedName>
        <fullName evidence="1">Uncharacterized protein</fullName>
    </submittedName>
</protein>
<reference evidence="1" key="1">
    <citation type="submission" date="2023-07" db="EMBL/GenBank/DDBJ databases">
        <title>draft genome sequence of fig (Ficus carica).</title>
        <authorList>
            <person name="Takahashi T."/>
            <person name="Nishimura K."/>
        </authorList>
    </citation>
    <scope>NUCLEOTIDE SEQUENCE</scope>
</reference>
<keyword evidence="2" id="KW-1185">Reference proteome</keyword>